<feature type="compositionally biased region" description="Polar residues" evidence="1">
    <location>
        <begin position="15"/>
        <end position="29"/>
    </location>
</feature>
<protein>
    <submittedName>
        <fullName evidence="2">Uncharacterized protein</fullName>
    </submittedName>
</protein>
<reference evidence="2 3" key="1">
    <citation type="submission" date="2015-10" db="EMBL/GenBank/DDBJ databases">
        <title>Genome analyses suggest a sexual origin of heterokaryosis in a supposedly ancient asexual fungus.</title>
        <authorList>
            <person name="Ropars J."/>
            <person name="Sedzielewska K."/>
            <person name="Noel J."/>
            <person name="Charron P."/>
            <person name="Farinelli L."/>
            <person name="Marton T."/>
            <person name="Kruger M."/>
            <person name="Pelin A."/>
            <person name="Brachmann A."/>
            <person name="Corradi N."/>
        </authorList>
    </citation>
    <scope>NUCLEOTIDE SEQUENCE [LARGE SCALE GENOMIC DNA]</scope>
    <source>
        <strain evidence="2 3">A4</strain>
    </source>
</reference>
<dbReference type="VEuPathDB" id="FungiDB:RhiirFUN_014470"/>
<dbReference type="VEuPathDB" id="FungiDB:RhiirA1_450664"/>
<evidence type="ECO:0000313" key="3">
    <source>
        <dbReference type="Proteomes" id="UP000234323"/>
    </source>
</evidence>
<organism evidence="2 3">
    <name type="scientific">Rhizophagus irregularis</name>
    <dbReference type="NCBI Taxonomy" id="588596"/>
    <lineage>
        <taxon>Eukaryota</taxon>
        <taxon>Fungi</taxon>
        <taxon>Fungi incertae sedis</taxon>
        <taxon>Mucoromycota</taxon>
        <taxon>Glomeromycotina</taxon>
        <taxon>Glomeromycetes</taxon>
        <taxon>Glomerales</taxon>
        <taxon>Glomeraceae</taxon>
        <taxon>Rhizophagus</taxon>
    </lineage>
</organism>
<name>A0A2I1H3T2_9GLOM</name>
<gene>
    <name evidence="2" type="ORF">RhiirA4_471799</name>
</gene>
<feature type="compositionally biased region" description="Low complexity" evidence="1">
    <location>
        <begin position="1"/>
        <end position="14"/>
    </location>
</feature>
<dbReference type="AlphaFoldDB" id="A0A2I1H3T2"/>
<feature type="region of interest" description="Disordered" evidence="1">
    <location>
        <begin position="1"/>
        <end position="36"/>
    </location>
</feature>
<sequence>MSSQQTQSSKITKQNPRTNKMTKPSTFKTRTFGPKPLAPKPLAQLVLNPIPIPPQNQISSAGFKMKFKYSLHENIGIDNSFREKTIPVDIWTRKFKVLMRKKDSTKRKNVESQVVKRWSYEEIDILLSYLEDNYEKFQQVKKQNDKIGSKRIGYISDSDEVEKEIKVKRGTRKSRKNEVERERMNKEFQLQVENFEVEKKKWEFVKE</sequence>
<keyword evidence="3" id="KW-1185">Reference proteome</keyword>
<comment type="caution">
    <text evidence="2">The sequence shown here is derived from an EMBL/GenBank/DDBJ whole genome shotgun (WGS) entry which is preliminary data.</text>
</comment>
<accession>A0A2I1H3T2</accession>
<evidence type="ECO:0000313" key="2">
    <source>
        <dbReference type="EMBL" id="PKY53530.1"/>
    </source>
</evidence>
<dbReference type="EMBL" id="LLXI01001408">
    <property type="protein sequence ID" value="PKY53530.1"/>
    <property type="molecule type" value="Genomic_DNA"/>
</dbReference>
<dbReference type="Proteomes" id="UP000234323">
    <property type="component" value="Unassembled WGS sequence"/>
</dbReference>
<proteinExistence type="predicted"/>
<evidence type="ECO:0000256" key="1">
    <source>
        <dbReference type="SAM" id="MobiDB-lite"/>
    </source>
</evidence>